<evidence type="ECO:0000313" key="1">
    <source>
        <dbReference type="EMBL" id="QBK92292.1"/>
    </source>
</evidence>
<name>A0A481ZAA9_9VIRU</name>
<gene>
    <name evidence="1" type="ORF">LCPAC304_06390</name>
</gene>
<accession>A0A481ZAA9</accession>
<dbReference type="SUPFAM" id="SSF48695">
    <property type="entry name" value="Multiheme cytochromes"/>
    <property type="match status" value="1"/>
</dbReference>
<organism evidence="1">
    <name type="scientific">Pithovirus LCPAC304</name>
    <dbReference type="NCBI Taxonomy" id="2506594"/>
    <lineage>
        <taxon>Viruses</taxon>
        <taxon>Pithoviruses</taxon>
    </lineage>
</organism>
<proteinExistence type="predicted"/>
<dbReference type="EMBL" id="MK500572">
    <property type="protein sequence ID" value="QBK92292.1"/>
    <property type="molecule type" value="Genomic_DNA"/>
</dbReference>
<reference evidence="1" key="1">
    <citation type="journal article" date="2019" name="MBio">
        <title>Virus Genomes from Deep Sea Sediments Expand the Ocean Megavirome and Support Independent Origins of Viral Gigantism.</title>
        <authorList>
            <person name="Backstrom D."/>
            <person name="Yutin N."/>
            <person name="Jorgensen S.L."/>
            <person name="Dharamshi J."/>
            <person name="Homa F."/>
            <person name="Zaremba-Niedwiedzka K."/>
            <person name="Spang A."/>
            <person name="Wolf Y.I."/>
            <person name="Koonin E.V."/>
            <person name="Ettema T.J."/>
        </authorList>
    </citation>
    <scope>NUCLEOTIDE SEQUENCE</scope>
</reference>
<sequence length="141" mass="16159">MKNYCQGDGTCFMQDWESDDFISVKDPEISCEYGCTLKECPNIVVCESNPVPEWCFNCHGGVCVECNMYFGTWLTGVKNSNILQIRDALEDEECLRCHANKTMYVKHPVYMFCVCVECFKEKWYSADANASVLDEPQKISL</sequence>
<dbReference type="InterPro" id="IPR036280">
    <property type="entry name" value="Multihaem_cyt_sf"/>
</dbReference>
<protein>
    <submittedName>
        <fullName evidence="1">Uncharacterized protein</fullName>
    </submittedName>
</protein>